<reference evidence="2" key="1">
    <citation type="submission" date="2016-10" db="EMBL/GenBank/DDBJ databases">
        <authorList>
            <person name="Varghese N."/>
            <person name="Submissions S."/>
        </authorList>
    </citation>
    <scope>NUCLEOTIDE SEQUENCE [LARGE SCALE GENOMIC DNA]</scope>
    <source>
        <strain evidence="2">DSM 45843</strain>
    </source>
</reference>
<dbReference type="AlphaFoldDB" id="A0A1H0Q378"/>
<evidence type="ECO:0000313" key="2">
    <source>
        <dbReference type="Proteomes" id="UP000199088"/>
    </source>
</evidence>
<sequence length="246" mass="26363">MAELSQELHPDTWMLIGGLMVQIHAAAAGLPIVRATEDIDVLLHVEGGRGRAAEVAGGLERLGYQLRPGFDPRTAAAHRFVREGAVVDLVTSDPEPDTQDSVVDVVVADHVPPRVLERLKGYDMVPVDGGTQARRRATTAQVDITDEPTVVTVPNAFGALILKAAAHKADSRDPGRHLLDAAVLLACVDPFEDRIPSGSDRGRLLHLQEHLGRPTAPAWLQLPEGARRSGLAALGLLLEEPRSASR</sequence>
<accession>A0A1H0Q378</accession>
<dbReference type="RefSeq" id="WP_242654129.1">
    <property type="nucleotide sequence ID" value="NZ_FNIR01000010.1"/>
</dbReference>
<dbReference type="Proteomes" id="UP000199088">
    <property type="component" value="Unassembled WGS sequence"/>
</dbReference>
<proteinExistence type="predicted"/>
<keyword evidence="2" id="KW-1185">Reference proteome</keyword>
<organism evidence="1 2">
    <name type="scientific">Klenkia soli</name>
    <dbReference type="NCBI Taxonomy" id="1052260"/>
    <lineage>
        <taxon>Bacteria</taxon>
        <taxon>Bacillati</taxon>
        <taxon>Actinomycetota</taxon>
        <taxon>Actinomycetes</taxon>
        <taxon>Geodermatophilales</taxon>
        <taxon>Geodermatophilaceae</taxon>
        <taxon>Klenkia</taxon>
    </lineage>
</organism>
<name>A0A1H0Q378_9ACTN</name>
<dbReference type="EMBL" id="FNIR01000010">
    <property type="protein sequence ID" value="SDP11852.1"/>
    <property type="molecule type" value="Genomic_DNA"/>
</dbReference>
<gene>
    <name evidence="1" type="ORF">SAMN05660199_03197</name>
</gene>
<dbReference type="STRING" id="1052260.SAMN05660199_03197"/>
<evidence type="ECO:0008006" key="3">
    <source>
        <dbReference type="Google" id="ProtNLM"/>
    </source>
</evidence>
<protein>
    <recommendedName>
        <fullName evidence="3">Nucleotidyl transferase AbiEii toxin, Type IV TA system</fullName>
    </recommendedName>
</protein>
<evidence type="ECO:0000313" key="1">
    <source>
        <dbReference type="EMBL" id="SDP11852.1"/>
    </source>
</evidence>